<dbReference type="AlphaFoldDB" id="A0A4Z2EVD3"/>
<organism evidence="2 3">
    <name type="scientific">Liparis tanakae</name>
    <name type="common">Tanaka's snailfish</name>
    <dbReference type="NCBI Taxonomy" id="230148"/>
    <lineage>
        <taxon>Eukaryota</taxon>
        <taxon>Metazoa</taxon>
        <taxon>Chordata</taxon>
        <taxon>Craniata</taxon>
        <taxon>Vertebrata</taxon>
        <taxon>Euteleostomi</taxon>
        <taxon>Actinopterygii</taxon>
        <taxon>Neopterygii</taxon>
        <taxon>Teleostei</taxon>
        <taxon>Neoteleostei</taxon>
        <taxon>Acanthomorphata</taxon>
        <taxon>Eupercaria</taxon>
        <taxon>Perciformes</taxon>
        <taxon>Cottioidei</taxon>
        <taxon>Cottales</taxon>
        <taxon>Liparidae</taxon>
        <taxon>Liparis</taxon>
    </lineage>
</organism>
<evidence type="ECO:0000313" key="2">
    <source>
        <dbReference type="EMBL" id="TNN32847.1"/>
    </source>
</evidence>
<name>A0A4Z2EVD3_9TELE</name>
<dbReference type="EMBL" id="SRLO01002467">
    <property type="protein sequence ID" value="TNN32847.1"/>
    <property type="molecule type" value="Genomic_DNA"/>
</dbReference>
<evidence type="ECO:0000313" key="3">
    <source>
        <dbReference type="Proteomes" id="UP000314294"/>
    </source>
</evidence>
<reference evidence="2 3" key="1">
    <citation type="submission" date="2019-03" db="EMBL/GenBank/DDBJ databases">
        <title>First draft genome of Liparis tanakae, snailfish: a comprehensive survey of snailfish specific genes.</title>
        <authorList>
            <person name="Kim W."/>
            <person name="Song I."/>
            <person name="Jeong J.-H."/>
            <person name="Kim D."/>
            <person name="Kim S."/>
            <person name="Ryu S."/>
            <person name="Song J.Y."/>
            <person name="Lee S.K."/>
        </authorList>
    </citation>
    <scope>NUCLEOTIDE SEQUENCE [LARGE SCALE GENOMIC DNA]</scope>
    <source>
        <tissue evidence="2">Muscle</tissue>
    </source>
</reference>
<gene>
    <name evidence="2" type="ORF">EYF80_056988</name>
</gene>
<comment type="caution">
    <text evidence="2">The sequence shown here is derived from an EMBL/GenBank/DDBJ whole genome shotgun (WGS) entry which is preliminary data.</text>
</comment>
<protein>
    <submittedName>
        <fullName evidence="2">Uncharacterized protein</fullName>
    </submittedName>
</protein>
<evidence type="ECO:0000256" key="1">
    <source>
        <dbReference type="SAM" id="MobiDB-lite"/>
    </source>
</evidence>
<feature type="region of interest" description="Disordered" evidence="1">
    <location>
        <begin position="65"/>
        <end position="108"/>
    </location>
</feature>
<proteinExistence type="predicted"/>
<dbReference type="Proteomes" id="UP000314294">
    <property type="component" value="Unassembled WGS sequence"/>
</dbReference>
<sequence length="108" mass="11399">MKLHGGPRCCGRWGVYSGEVELRAEEAPTGRTVAVPNTRTVAVPPSVSGLPPRQQEVVVAKRPQLRQAAQQATEALRAPSRSSGLGPTQPGQQVQDQLLHSLNAAGSL</sequence>
<feature type="compositionally biased region" description="Polar residues" evidence="1">
    <location>
        <begin position="80"/>
        <end position="108"/>
    </location>
</feature>
<accession>A0A4Z2EVD3</accession>
<keyword evidence="3" id="KW-1185">Reference proteome</keyword>